<sequence>MFKTVMKNLSQVDVMTLVRMSFFEMIFISLSQFILSESFYLLMALVGFDHIDKTNFLTFIKNPLSIALLLIYFFILAFLIHLEFFILYRIIEDETFSLRVSVQDVKKYLFRIWHSFQGINLLCFMAYLLLTIPVLQFGLKSVITEELYIPDFIIGELLKNPSSKLFILLLVMVIFYLNIRFVFVLPLLSIHSMTVLEAIKVSWNKTKKKSFYYTGTLGFLGLLTFITLTLLIIFFFFVDTIFNPSGSHYLFQFFLMVLIWESVFFVTIFFKISIAIFLKNQLKRNATPRKNVTVKRSRLITLMIFVTVLFTIKAFDSLAVIQPPRQKMIIAHRGYTNGGVENSIESLQAAAKAKSDFVEVDLLMTKDKELVVCHDNHLKRLAGLDKTISEMTLKEVEKTTIKQGKFKSKIVSFSTFYKEAKKLKMPLFIELKPKENQVEEYVNVFLKAYQQLSIEANNRVMSLDLESVKRIEEKTPQIVTGYIIPFQFGFLGNEKVDFYVIEDFSYRSHIASQIKLQKKQLFVWTINDMNRMQNYLQKPIDGLITDYPSQVPEALKELKRHDSYLDQLMRLLSNSY</sequence>
<proteinExistence type="predicted"/>
<reference evidence="1 2" key="1">
    <citation type="submission" date="2019-11" db="EMBL/GenBank/DDBJ databases">
        <title>Streptococcus uberis isolated from clinical mastitis cases on a southeastern Queensland dairy.</title>
        <authorList>
            <person name="Workentine M.L."/>
            <person name="Price R."/>
            <person name="Olchowy T."/>
        </authorList>
    </citation>
    <scope>NUCLEOTIDE SEQUENCE [LARGE SCALE GENOMIC DNA]</scope>
    <source>
        <strain evidence="1 2">OLC4459-A17</strain>
    </source>
</reference>
<dbReference type="Gene3D" id="3.20.20.190">
    <property type="entry name" value="Phosphatidylinositol (PI) phosphodiesterase"/>
    <property type="match status" value="1"/>
</dbReference>
<dbReference type="InterPro" id="IPR017946">
    <property type="entry name" value="PLC-like_Pdiesterase_TIM-brl"/>
</dbReference>
<dbReference type="GO" id="GO:0008081">
    <property type="term" value="F:phosphoric diester hydrolase activity"/>
    <property type="evidence" value="ECO:0007669"/>
    <property type="project" value="InterPro"/>
</dbReference>
<dbReference type="Pfam" id="PF10110">
    <property type="entry name" value="GPDPase_memb"/>
    <property type="match status" value="1"/>
</dbReference>
<dbReference type="AlphaFoldDB" id="A0A6L6G7N7"/>
<organism evidence="1 2">
    <name type="scientific">Streptococcus uberis</name>
    <dbReference type="NCBI Taxonomy" id="1349"/>
    <lineage>
        <taxon>Bacteria</taxon>
        <taxon>Bacillati</taxon>
        <taxon>Bacillota</taxon>
        <taxon>Bacilli</taxon>
        <taxon>Lactobacillales</taxon>
        <taxon>Streptococcaceae</taxon>
        <taxon>Streptococcus</taxon>
    </lineage>
</organism>
<dbReference type="InterPro" id="IPR030395">
    <property type="entry name" value="GP_PDE_dom"/>
</dbReference>
<dbReference type="CDD" id="cd08579">
    <property type="entry name" value="GDPD_memb_like"/>
    <property type="match status" value="1"/>
</dbReference>
<dbReference type="EMBL" id="WLXI01000037">
    <property type="protein sequence ID" value="MTD01455.1"/>
    <property type="molecule type" value="Genomic_DNA"/>
</dbReference>
<evidence type="ECO:0000313" key="1">
    <source>
        <dbReference type="EMBL" id="MTD01455.1"/>
    </source>
</evidence>
<accession>A0A6L6G7N7</accession>
<gene>
    <name evidence="1" type="ORF">GKS16_04085</name>
</gene>
<dbReference type="InterPro" id="IPR018476">
    <property type="entry name" value="GlyceroP-diester-Pdiesterase_M"/>
</dbReference>
<dbReference type="Proteomes" id="UP000483839">
    <property type="component" value="Unassembled WGS sequence"/>
</dbReference>
<evidence type="ECO:0000313" key="2">
    <source>
        <dbReference type="Proteomes" id="UP000483839"/>
    </source>
</evidence>
<dbReference type="PANTHER" id="PTHR46211:SF8">
    <property type="entry name" value="PHOSPHODIESTERASE"/>
    <property type="match status" value="1"/>
</dbReference>
<dbReference type="PANTHER" id="PTHR46211">
    <property type="entry name" value="GLYCEROPHOSPHORYL DIESTER PHOSPHODIESTERASE"/>
    <property type="match status" value="1"/>
</dbReference>
<dbReference type="Pfam" id="PF03009">
    <property type="entry name" value="GDPD"/>
    <property type="match status" value="1"/>
</dbReference>
<dbReference type="SUPFAM" id="SSF51695">
    <property type="entry name" value="PLC-like phosphodiesterases"/>
    <property type="match status" value="1"/>
</dbReference>
<dbReference type="GO" id="GO:0006629">
    <property type="term" value="P:lipid metabolic process"/>
    <property type="evidence" value="ECO:0007669"/>
    <property type="project" value="InterPro"/>
</dbReference>
<name>A0A6L6G7N7_STRUB</name>
<dbReference type="PROSITE" id="PS51704">
    <property type="entry name" value="GP_PDE"/>
    <property type="match status" value="1"/>
</dbReference>
<protein>
    <submittedName>
        <fullName evidence="1">Glycerophosphodiester phosphodiesterase</fullName>
    </submittedName>
</protein>
<dbReference type="RefSeq" id="WP_154617371.1">
    <property type="nucleotide sequence ID" value="NZ_JADFBA010000002.1"/>
</dbReference>
<comment type="caution">
    <text evidence="1">The sequence shown here is derived from an EMBL/GenBank/DDBJ whole genome shotgun (WGS) entry which is preliminary data.</text>
</comment>